<dbReference type="Proteomes" id="UP000178449">
    <property type="component" value="Unassembled WGS sequence"/>
</dbReference>
<proteinExistence type="predicted"/>
<gene>
    <name evidence="1" type="ORF">A2527_13085</name>
</gene>
<reference evidence="1 2" key="1">
    <citation type="journal article" date="2016" name="Nat. Commun.">
        <title>Thousands of microbial genomes shed light on interconnected biogeochemical processes in an aquifer system.</title>
        <authorList>
            <person name="Anantharaman K."/>
            <person name="Brown C.T."/>
            <person name="Hug L.A."/>
            <person name="Sharon I."/>
            <person name="Castelle C.J."/>
            <person name="Probst A.J."/>
            <person name="Thomas B.C."/>
            <person name="Singh A."/>
            <person name="Wilkins M.J."/>
            <person name="Karaoz U."/>
            <person name="Brodie E.L."/>
            <person name="Williams K.H."/>
            <person name="Hubbard S.S."/>
            <person name="Banfield J.F."/>
        </authorList>
    </citation>
    <scope>NUCLEOTIDE SEQUENCE [LARGE SCALE GENOMIC DNA]</scope>
</reference>
<evidence type="ECO:0000313" key="2">
    <source>
        <dbReference type="Proteomes" id="UP000178449"/>
    </source>
</evidence>
<sequence>MINFLRILWMVFLALVSGINRKRERQKGEIEPVLYGLPLPHCLYARGQIKNHEEIWLNFGLLEKGLFLGLRKLEVLVYLNLKVKN</sequence>
<evidence type="ECO:0000313" key="1">
    <source>
        <dbReference type="EMBL" id="OGG97084.1"/>
    </source>
</evidence>
<organism evidence="1 2">
    <name type="scientific">Candidatus Lambdaproteobacteria bacterium RIFOXYD2_FULL_50_16</name>
    <dbReference type="NCBI Taxonomy" id="1817772"/>
    <lineage>
        <taxon>Bacteria</taxon>
        <taxon>Pseudomonadati</taxon>
        <taxon>Pseudomonadota</taxon>
        <taxon>Candidatus Lambdaproteobacteria</taxon>
    </lineage>
</organism>
<name>A0A1F6GG45_9PROT</name>
<accession>A0A1F6GG45</accession>
<protein>
    <submittedName>
        <fullName evidence="1">Uncharacterized protein</fullName>
    </submittedName>
</protein>
<comment type="caution">
    <text evidence="1">The sequence shown here is derived from an EMBL/GenBank/DDBJ whole genome shotgun (WGS) entry which is preliminary data.</text>
</comment>
<dbReference type="AlphaFoldDB" id="A0A1F6GG45"/>
<dbReference type="EMBL" id="MFNE01000005">
    <property type="protein sequence ID" value="OGG97084.1"/>
    <property type="molecule type" value="Genomic_DNA"/>
</dbReference>